<proteinExistence type="predicted"/>
<feature type="domain" description="RNase H type-1" evidence="2">
    <location>
        <begin position="31"/>
        <end position="147"/>
    </location>
</feature>
<dbReference type="InterPro" id="IPR012337">
    <property type="entry name" value="RNaseH-like_sf"/>
</dbReference>
<evidence type="ECO:0000313" key="3">
    <source>
        <dbReference type="EMBL" id="KAK1641896.1"/>
    </source>
</evidence>
<dbReference type="GO" id="GO:0003676">
    <property type="term" value="F:nucleic acid binding"/>
    <property type="evidence" value="ECO:0007669"/>
    <property type="project" value="InterPro"/>
</dbReference>
<protein>
    <recommendedName>
        <fullName evidence="2">RNase H type-1 domain-containing protein</fullName>
    </recommendedName>
</protein>
<evidence type="ECO:0000313" key="4">
    <source>
        <dbReference type="Proteomes" id="UP001231189"/>
    </source>
</evidence>
<dbReference type="SUPFAM" id="SSF53098">
    <property type="entry name" value="Ribonuclease H-like"/>
    <property type="match status" value="1"/>
</dbReference>
<gene>
    <name evidence="3" type="ORF">QYE76_059701</name>
</gene>
<dbReference type="Gene3D" id="3.30.420.10">
    <property type="entry name" value="Ribonuclease H-like superfamily/Ribonuclease H"/>
    <property type="match status" value="1"/>
</dbReference>
<dbReference type="PANTHER" id="PTHR33085:SF142">
    <property type="entry name" value="DUF1618 DOMAIN-CONTAINING PROTEIN"/>
    <property type="match status" value="1"/>
</dbReference>
<organism evidence="3 4">
    <name type="scientific">Lolium multiflorum</name>
    <name type="common">Italian ryegrass</name>
    <name type="synonym">Lolium perenne subsp. multiflorum</name>
    <dbReference type="NCBI Taxonomy" id="4521"/>
    <lineage>
        <taxon>Eukaryota</taxon>
        <taxon>Viridiplantae</taxon>
        <taxon>Streptophyta</taxon>
        <taxon>Embryophyta</taxon>
        <taxon>Tracheophyta</taxon>
        <taxon>Spermatophyta</taxon>
        <taxon>Magnoliopsida</taxon>
        <taxon>Liliopsida</taxon>
        <taxon>Poales</taxon>
        <taxon>Poaceae</taxon>
        <taxon>BOP clade</taxon>
        <taxon>Pooideae</taxon>
        <taxon>Poodae</taxon>
        <taxon>Poeae</taxon>
        <taxon>Poeae Chloroplast Group 2 (Poeae type)</taxon>
        <taxon>Loliodinae</taxon>
        <taxon>Loliinae</taxon>
        <taxon>Lolium</taxon>
    </lineage>
</organism>
<accession>A0AAD8W352</accession>
<reference evidence="3" key="1">
    <citation type="submission" date="2023-07" db="EMBL/GenBank/DDBJ databases">
        <title>A chromosome-level genome assembly of Lolium multiflorum.</title>
        <authorList>
            <person name="Chen Y."/>
            <person name="Copetti D."/>
            <person name="Kolliker R."/>
            <person name="Studer B."/>
        </authorList>
    </citation>
    <scope>NUCLEOTIDE SEQUENCE</scope>
    <source>
        <strain evidence="3">02402/16</strain>
        <tissue evidence="3">Leaf</tissue>
    </source>
</reference>
<dbReference type="Proteomes" id="UP001231189">
    <property type="component" value="Unassembled WGS sequence"/>
</dbReference>
<sequence length="547" mass="60726">MVLKPETKRTGTPRPSHPIWIPPPENWAKINVDAGVARSGEYGVVAAVARSASGVYLGGSAVLITGISNPEVLEALAVREGLNLAQDLLLTKVRLASDCLSVINALMEENWGSYSQILQEIKRTSRDLEEVSFVHENRLSNKEPHDLEQEVDGEKSWPRPRRHLYVVLDEMNTGHSVYRLNVDDLDGGDEDAVTGIDAARVPHQTKPLPRRLPEPVLRLGYQSVGTFAQFKALGSKIVATGVSSGNGTITFVYDTKTARLDVGQSPPKGLNLCRYHAADAGNKLYAFGANSQTLHYLCEQWVLPEDDGYDSGNEMGEFAMRGQIKEWAWKKSRSSLRCALNLSSHTSFFVQSYAVHPDGKTLFVSCFSSNYIEPHRHFTFSVDTKDVKYTRRGEWRLPFNDRGYYDHDLDAWVGIRMADGTDGGSEGHSYLCSCDAPKLERGRALPAPAWKMCKEQLTFLDTPAAHCCALVHTGRGRFCLVEVLAAPVAKGEEARRRTRDGLEFLLHVTMFRAKHGKNGELLVAPCRPGRSFLMPNYATGTPTAFWM</sequence>
<evidence type="ECO:0000256" key="1">
    <source>
        <dbReference type="SAM" id="MobiDB-lite"/>
    </source>
</evidence>
<dbReference type="AlphaFoldDB" id="A0AAD8W352"/>
<keyword evidence="4" id="KW-1185">Reference proteome</keyword>
<dbReference type="InterPro" id="IPR002156">
    <property type="entry name" value="RNaseH_domain"/>
</dbReference>
<dbReference type="InterPro" id="IPR012871">
    <property type="entry name" value="DUF1668_ORYSA"/>
</dbReference>
<dbReference type="PANTHER" id="PTHR33085">
    <property type="entry name" value="OS12G0113100 PROTEIN-RELATED"/>
    <property type="match status" value="1"/>
</dbReference>
<evidence type="ECO:0000259" key="2">
    <source>
        <dbReference type="Pfam" id="PF13456"/>
    </source>
</evidence>
<dbReference type="Pfam" id="PF13456">
    <property type="entry name" value="RVT_3"/>
    <property type="match status" value="1"/>
</dbReference>
<dbReference type="InterPro" id="IPR044730">
    <property type="entry name" value="RNase_H-like_dom_plant"/>
</dbReference>
<feature type="region of interest" description="Disordered" evidence="1">
    <location>
        <begin position="1"/>
        <end position="20"/>
    </location>
</feature>
<dbReference type="Pfam" id="PF07893">
    <property type="entry name" value="DUF1668"/>
    <property type="match status" value="1"/>
</dbReference>
<dbReference type="CDD" id="cd06222">
    <property type="entry name" value="RNase_H_like"/>
    <property type="match status" value="1"/>
</dbReference>
<dbReference type="EMBL" id="JAUUTY010000004">
    <property type="protein sequence ID" value="KAK1641896.1"/>
    <property type="molecule type" value="Genomic_DNA"/>
</dbReference>
<comment type="caution">
    <text evidence="3">The sequence shown here is derived from an EMBL/GenBank/DDBJ whole genome shotgun (WGS) entry which is preliminary data.</text>
</comment>
<dbReference type="GO" id="GO:0004523">
    <property type="term" value="F:RNA-DNA hybrid ribonuclease activity"/>
    <property type="evidence" value="ECO:0007669"/>
    <property type="project" value="InterPro"/>
</dbReference>
<name>A0AAD8W352_LOLMU</name>
<dbReference type="InterPro" id="IPR036397">
    <property type="entry name" value="RNaseH_sf"/>
</dbReference>